<dbReference type="Gene3D" id="2.60.40.3390">
    <property type="match status" value="1"/>
</dbReference>
<evidence type="ECO:0000256" key="5">
    <source>
        <dbReference type="ARBA" id="ARBA00010810"/>
    </source>
</evidence>
<dbReference type="Pfam" id="PF18079">
    <property type="entry name" value="AglB_L1"/>
    <property type="match status" value="1"/>
</dbReference>
<name>A0AAW4L5C7_9BACT</name>
<evidence type="ECO:0000256" key="11">
    <source>
        <dbReference type="ARBA" id="ARBA00022989"/>
    </source>
</evidence>
<keyword evidence="8 14" id="KW-0812">Transmembrane</keyword>
<evidence type="ECO:0000256" key="2">
    <source>
        <dbReference type="ARBA" id="ARBA00001946"/>
    </source>
</evidence>
<feature type="transmembrane region" description="Helical" evidence="14">
    <location>
        <begin position="79"/>
        <end position="98"/>
    </location>
</feature>
<dbReference type="EMBL" id="JAHCVJ010000001">
    <property type="protein sequence ID" value="MBT0663426.1"/>
    <property type="molecule type" value="Genomic_DNA"/>
</dbReference>
<evidence type="ECO:0000256" key="6">
    <source>
        <dbReference type="ARBA" id="ARBA00022676"/>
    </source>
</evidence>
<organism evidence="16 17">
    <name type="scientific">Geoanaerobacter pelophilus</name>
    <dbReference type="NCBI Taxonomy" id="60036"/>
    <lineage>
        <taxon>Bacteria</taxon>
        <taxon>Pseudomonadati</taxon>
        <taxon>Thermodesulfobacteriota</taxon>
        <taxon>Desulfuromonadia</taxon>
        <taxon>Geobacterales</taxon>
        <taxon>Geobacteraceae</taxon>
        <taxon>Geoanaerobacter</taxon>
    </lineage>
</organism>
<proteinExistence type="inferred from homology"/>
<dbReference type="PANTHER" id="PTHR13872">
    <property type="entry name" value="DOLICHYL-DIPHOSPHOOLIGOSACCHARIDE--PROTEIN GLYCOSYLTRANSFERASE SUBUNIT"/>
    <property type="match status" value="1"/>
</dbReference>
<evidence type="ECO:0000259" key="15">
    <source>
        <dbReference type="Pfam" id="PF18079"/>
    </source>
</evidence>
<comment type="subcellular location">
    <subcellularLocation>
        <location evidence="3">Endomembrane system</location>
        <topology evidence="3">Multi-pass membrane protein</topology>
    </subcellularLocation>
</comment>
<dbReference type="InterPro" id="IPR041154">
    <property type="entry name" value="AglB_P1"/>
</dbReference>
<dbReference type="GO" id="GO:0012505">
    <property type="term" value="C:endomembrane system"/>
    <property type="evidence" value="ECO:0007669"/>
    <property type="project" value="UniProtKB-SubCell"/>
</dbReference>
<evidence type="ECO:0000256" key="10">
    <source>
        <dbReference type="ARBA" id="ARBA00022842"/>
    </source>
</evidence>
<evidence type="ECO:0000256" key="3">
    <source>
        <dbReference type="ARBA" id="ARBA00004127"/>
    </source>
</evidence>
<feature type="transmembrane region" description="Helical" evidence="14">
    <location>
        <begin position="404"/>
        <end position="423"/>
    </location>
</feature>
<feature type="domain" description="Archaeal glycosylation protein B peripheral" evidence="15">
    <location>
        <begin position="642"/>
        <end position="729"/>
    </location>
</feature>
<evidence type="ECO:0000256" key="12">
    <source>
        <dbReference type="ARBA" id="ARBA00023136"/>
    </source>
</evidence>
<evidence type="ECO:0000256" key="4">
    <source>
        <dbReference type="ARBA" id="ARBA00004922"/>
    </source>
</evidence>
<dbReference type="PANTHER" id="PTHR13872:SF1">
    <property type="entry name" value="DOLICHYL-DIPHOSPHOOLIGOSACCHARIDE--PROTEIN GLYCOSYLTRANSFERASE SUBUNIT STT3B"/>
    <property type="match status" value="1"/>
</dbReference>
<accession>A0AAW4L5C7</accession>
<comment type="cofactor">
    <cofactor evidence="1">
        <name>Mn(2+)</name>
        <dbReference type="ChEBI" id="CHEBI:29035"/>
    </cofactor>
</comment>
<gene>
    <name evidence="16" type="ORF">KI809_03845</name>
</gene>
<keyword evidence="6" id="KW-0328">Glycosyltransferase</keyword>
<keyword evidence="12 14" id="KW-0472">Membrane</keyword>
<evidence type="ECO:0000256" key="8">
    <source>
        <dbReference type="ARBA" id="ARBA00022692"/>
    </source>
</evidence>
<evidence type="ECO:0000256" key="9">
    <source>
        <dbReference type="ARBA" id="ARBA00022723"/>
    </source>
</evidence>
<dbReference type="Proteomes" id="UP000811899">
    <property type="component" value="Unassembled WGS sequence"/>
</dbReference>
<feature type="transmembrane region" description="Helical" evidence="14">
    <location>
        <begin position="428"/>
        <end position="446"/>
    </location>
</feature>
<comment type="cofactor">
    <cofactor evidence="2">
        <name>Mg(2+)</name>
        <dbReference type="ChEBI" id="CHEBI:18420"/>
    </cofactor>
</comment>
<dbReference type="GO" id="GO:0004576">
    <property type="term" value="F:oligosaccharyl transferase activity"/>
    <property type="evidence" value="ECO:0007669"/>
    <property type="project" value="InterPro"/>
</dbReference>
<feature type="transmembrane region" description="Helical" evidence="14">
    <location>
        <begin position="381"/>
        <end position="398"/>
    </location>
</feature>
<dbReference type="AlphaFoldDB" id="A0AAW4L5C7"/>
<sequence>MNKERLSLRTILLLCTVCLLGFFLRTACYRNFIQPNGGFCFYSPDPYDHLRRIVLGVKSFPLVPSFDSYAAYPKGLGQIWSPLFDYLLSAFSLIFGGSDTVVEQIGFFANPVLSVATIAATFLIARKSFGNKNAAILAAFVVAASPGHISYTLAPKLDHHVLEPMVILILYSFTFLGTEGRLSVRESLAAISAFPLTILMWRGATLFWAYLFIYLLIRGALESARGNRRCLDDYTKVFLGAAAIIAVICVADPWRTSARFSFNIVSWFHVVALAFCALLLQFLGTSGSVKIFCRRFFFLLALLPTALLFPFVRSFGTEILSGISFIGGTHDSWLESIPEQQFFFVWGFWYGVIGTVTLLWFLIPPAVVLSFREWRQGGFRNGTLLAVAVWGAGMFPLVKLRYSGVMAIPVALASAWLFSWAWVRWHAVLPRIALASLAPILLIPGYKGYVSNVTFTNSPITRVGEYGRSGVFEWIRKNTPQTSYYLNPQREPEYGILAPWRFGAKLYYLAQRPSVTTAFGWEAHGLYEIGGFMATDKLEVAAQIASLNRVRYLLAVPDEFAPYYRLAADGVRKGVLPAETLGTVDGTGSMLQRLATHDGSSYPMGGGYVTASQRYRLVYETPNPADMGAENSFYKVFEVVPGAVIYGRCGAGNAVGLEMPLRTSSGRLLRYTDRAITNEQGEFLFRVPYATDVRQGDTLPLDSYSLSCSGGALRKVSVPEQAIASGLTITR</sequence>
<reference evidence="16 17" key="1">
    <citation type="submission" date="2021-05" db="EMBL/GenBank/DDBJ databases">
        <title>The draft genome of Geobacter pelophilus DSM 12255.</title>
        <authorList>
            <person name="Xu Z."/>
            <person name="Masuda Y."/>
            <person name="Itoh H."/>
            <person name="Senoo K."/>
        </authorList>
    </citation>
    <scope>NUCLEOTIDE SEQUENCE [LARGE SCALE GENOMIC DNA]</scope>
    <source>
        <strain evidence="16 17">DSM 12255</strain>
    </source>
</reference>
<evidence type="ECO:0000313" key="17">
    <source>
        <dbReference type="Proteomes" id="UP000811899"/>
    </source>
</evidence>
<keyword evidence="13" id="KW-0464">Manganese</keyword>
<dbReference type="InterPro" id="IPR003674">
    <property type="entry name" value="Oligo_trans_STT3"/>
</dbReference>
<feature type="transmembrane region" description="Helical" evidence="14">
    <location>
        <begin position="296"/>
        <end position="315"/>
    </location>
</feature>
<comment type="pathway">
    <text evidence="4">Protein modification; protein glycosylation.</text>
</comment>
<keyword evidence="9" id="KW-0479">Metal-binding</keyword>
<dbReference type="RefSeq" id="WP_214170164.1">
    <property type="nucleotide sequence ID" value="NZ_JAHCVJ010000001.1"/>
</dbReference>
<keyword evidence="7" id="KW-0808">Transferase</keyword>
<keyword evidence="10" id="KW-0460">Magnesium</keyword>
<comment type="caution">
    <text evidence="16">The sequence shown here is derived from an EMBL/GenBank/DDBJ whole genome shotgun (WGS) entry which is preliminary data.</text>
</comment>
<feature type="transmembrane region" description="Helical" evidence="14">
    <location>
        <begin position="136"/>
        <end position="154"/>
    </location>
</feature>
<feature type="transmembrane region" description="Helical" evidence="14">
    <location>
        <begin position="260"/>
        <end position="284"/>
    </location>
</feature>
<dbReference type="GO" id="GO:0046872">
    <property type="term" value="F:metal ion binding"/>
    <property type="evidence" value="ECO:0007669"/>
    <property type="project" value="UniProtKB-KW"/>
</dbReference>
<keyword evidence="11 14" id="KW-1133">Transmembrane helix</keyword>
<evidence type="ECO:0000256" key="14">
    <source>
        <dbReference type="SAM" id="Phobius"/>
    </source>
</evidence>
<protein>
    <recommendedName>
        <fullName evidence="15">Archaeal glycosylation protein B peripheral domain-containing protein</fullName>
    </recommendedName>
</protein>
<feature type="transmembrane region" description="Helical" evidence="14">
    <location>
        <begin position="348"/>
        <end position="369"/>
    </location>
</feature>
<evidence type="ECO:0000313" key="16">
    <source>
        <dbReference type="EMBL" id="MBT0663426.1"/>
    </source>
</evidence>
<evidence type="ECO:0000256" key="7">
    <source>
        <dbReference type="ARBA" id="ARBA00022679"/>
    </source>
</evidence>
<comment type="similarity">
    <text evidence="5">Belongs to the STT3 family.</text>
</comment>
<evidence type="ECO:0000256" key="13">
    <source>
        <dbReference type="ARBA" id="ARBA00023211"/>
    </source>
</evidence>
<feature type="transmembrane region" description="Helical" evidence="14">
    <location>
        <begin position="237"/>
        <end position="254"/>
    </location>
</feature>
<dbReference type="GO" id="GO:0016020">
    <property type="term" value="C:membrane"/>
    <property type="evidence" value="ECO:0007669"/>
    <property type="project" value="InterPro"/>
</dbReference>
<feature type="transmembrane region" description="Helical" evidence="14">
    <location>
        <begin position="161"/>
        <end position="178"/>
    </location>
</feature>
<feature type="transmembrane region" description="Helical" evidence="14">
    <location>
        <begin position="198"/>
        <end position="217"/>
    </location>
</feature>
<evidence type="ECO:0000256" key="1">
    <source>
        <dbReference type="ARBA" id="ARBA00001936"/>
    </source>
</evidence>
<dbReference type="Gene3D" id="3.40.50.12610">
    <property type="match status" value="1"/>
</dbReference>
<keyword evidence="17" id="KW-1185">Reference proteome</keyword>
<feature type="transmembrane region" description="Helical" evidence="14">
    <location>
        <begin position="105"/>
        <end position="124"/>
    </location>
</feature>